<organism evidence="2 3">
    <name type="scientific">Nocardia ninae NBRC 108245</name>
    <dbReference type="NCBI Taxonomy" id="1210091"/>
    <lineage>
        <taxon>Bacteria</taxon>
        <taxon>Bacillati</taxon>
        <taxon>Actinomycetota</taxon>
        <taxon>Actinomycetes</taxon>
        <taxon>Mycobacteriales</taxon>
        <taxon>Nocardiaceae</taxon>
        <taxon>Nocardia</taxon>
    </lineage>
</organism>
<protein>
    <recommendedName>
        <fullName evidence="4">DUF5709 domain-containing protein</fullName>
    </recommendedName>
</protein>
<feature type="compositionally biased region" description="Basic and acidic residues" evidence="1">
    <location>
        <begin position="63"/>
        <end position="75"/>
    </location>
</feature>
<evidence type="ECO:0008006" key="4">
    <source>
        <dbReference type="Google" id="ProtNLM"/>
    </source>
</evidence>
<name>A0A511MBI8_9NOCA</name>
<proteinExistence type="predicted"/>
<dbReference type="Proteomes" id="UP000321424">
    <property type="component" value="Unassembled WGS sequence"/>
</dbReference>
<keyword evidence="3" id="KW-1185">Reference proteome</keyword>
<feature type="region of interest" description="Disordered" evidence="1">
    <location>
        <begin position="1"/>
        <end position="96"/>
    </location>
</feature>
<gene>
    <name evidence="2" type="ORF">NN4_25420</name>
</gene>
<reference evidence="2 3" key="1">
    <citation type="submission" date="2019-07" db="EMBL/GenBank/DDBJ databases">
        <title>Whole genome shotgun sequence of Nocardia ninae NBRC 108245.</title>
        <authorList>
            <person name="Hosoyama A."/>
            <person name="Uohara A."/>
            <person name="Ohji S."/>
            <person name="Ichikawa N."/>
        </authorList>
    </citation>
    <scope>NUCLEOTIDE SEQUENCE [LARGE SCALE GENOMIC DNA]</scope>
    <source>
        <strain evidence="2 3">NBRC 108245</strain>
    </source>
</reference>
<comment type="caution">
    <text evidence="2">The sequence shown here is derived from an EMBL/GenBank/DDBJ whole genome shotgun (WGS) entry which is preliminary data.</text>
</comment>
<dbReference type="AlphaFoldDB" id="A0A511MBI8"/>
<dbReference type="OrthoDB" id="4565554at2"/>
<evidence type="ECO:0000313" key="3">
    <source>
        <dbReference type="Proteomes" id="UP000321424"/>
    </source>
</evidence>
<accession>A0A511MBI8</accession>
<evidence type="ECO:0000313" key="2">
    <source>
        <dbReference type="EMBL" id="GEM38023.1"/>
    </source>
</evidence>
<dbReference type="RefSeq" id="WP_147130080.1">
    <property type="nucleotide sequence ID" value="NZ_BJXA01000013.1"/>
</dbReference>
<evidence type="ECO:0000256" key="1">
    <source>
        <dbReference type="SAM" id="MobiDB-lite"/>
    </source>
</evidence>
<sequence length="144" mass="15489">MTDAKDTWDPPQDTGGPDAVETDPAALNSAEDLDEDSLRVDPFEEGMDPPEHWSGVDKYGMTPREEAEARPLAERLEEEQPDLVPEPPPESGPSEAAAMTVVDEIAADADDVVAPHSYEEDLGIEADIAGGSVANEIRRPEPPE</sequence>
<dbReference type="EMBL" id="BJXA01000013">
    <property type="protein sequence ID" value="GEM38023.1"/>
    <property type="molecule type" value="Genomic_DNA"/>
</dbReference>